<comment type="caution">
    <text evidence="4">The sequence shown here is derived from an EMBL/GenBank/DDBJ whole genome shotgun (WGS) entry which is preliminary data.</text>
</comment>
<keyword evidence="2" id="KW-1133">Transmembrane helix</keyword>
<protein>
    <submittedName>
        <fullName evidence="4">OmpA family protein</fullName>
    </submittedName>
</protein>
<evidence type="ECO:0000313" key="5">
    <source>
        <dbReference type="Proteomes" id="UP001597440"/>
    </source>
</evidence>
<name>A0ABW5L1E3_9SPHI</name>
<accession>A0ABW5L1E3</accession>
<dbReference type="InterPro" id="IPR050330">
    <property type="entry name" value="Bact_OuterMem_StrucFunc"/>
</dbReference>
<dbReference type="InterPro" id="IPR036737">
    <property type="entry name" value="OmpA-like_sf"/>
</dbReference>
<keyword evidence="1 2" id="KW-0472">Membrane</keyword>
<evidence type="ECO:0000256" key="2">
    <source>
        <dbReference type="SAM" id="Phobius"/>
    </source>
</evidence>
<dbReference type="PANTHER" id="PTHR30329:SF21">
    <property type="entry name" value="LIPOPROTEIN YIAD-RELATED"/>
    <property type="match status" value="1"/>
</dbReference>
<reference evidence="5" key="1">
    <citation type="journal article" date="2019" name="Int. J. Syst. Evol. Microbiol.">
        <title>The Global Catalogue of Microorganisms (GCM) 10K type strain sequencing project: providing services to taxonomists for standard genome sequencing and annotation.</title>
        <authorList>
            <consortium name="The Broad Institute Genomics Platform"/>
            <consortium name="The Broad Institute Genome Sequencing Center for Infectious Disease"/>
            <person name="Wu L."/>
            <person name="Ma J."/>
        </authorList>
    </citation>
    <scope>NUCLEOTIDE SEQUENCE [LARGE SCALE GENOMIC DNA]</scope>
    <source>
        <strain evidence="5">KCTC 52298</strain>
    </source>
</reference>
<proteinExistence type="predicted"/>
<sequence>MAHLEVQRKNRTGWWLWLLLAIVALIVVMMWIRGHNTETTGDTAIVDSNADLASDQGEAIAITEPDWNSIDFNVPTTTDPEITDPDIAIRKGTDYTIYTLGENILFPKDHKNIQSASEPKLRAIATILKKRFDGAYIGVYGSADATGSPAHNNTLAADRATEVKNWLFDHGGIDYRKISVHSIGERQPIASNKTAEGRAQNRNVQIVVFEDATREKEIK</sequence>
<dbReference type="RefSeq" id="WP_210353405.1">
    <property type="nucleotide sequence ID" value="NZ_JAEQMU010000001.1"/>
</dbReference>
<keyword evidence="5" id="KW-1185">Reference proteome</keyword>
<feature type="transmembrane region" description="Helical" evidence="2">
    <location>
        <begin position="12"/>
        <end position="32"/>
    </location>
</feature>
<organism evidence="4 5">
    <name type="scientific">Sphingobacterium tabacisoli</name>
    <dbReference type="NCBI Taxonomy" id="2044855"/>
    <lineage>
        <taxon>Bacteria</taxon>
        <taxon>Pseudomonadati</taxon>
        <taxon>Bacteroidota</taxon>
        <taxon>Sphingobacteriia</taxon>
        <taxon>Sphingobacteriales</taxon>
        <taxon>Sphingobacteriaceae</taxon>
        <taxon>Sphingobacterium</taxon>
    </lineage>
</organism>
<dbReference type="InterPro" id="IPR006665">
    <property type="entry name" value="OmpA-like"/>
</dbReference>
<dbReference type="Gene3D" id="3.30.1330.60">
    <property type="entry name" value="OmpA-like domain"/>
    <property type="match status" value="1"/>
</dbReference>
<dbReference type="SUPFAM" id="SSF103088">
    <property type="entry name" value="OmpA-like"/>
    <property type="match status" value="1"/>
</dbReference>
<dbReference type="CDD" id="cd07185">
    <property type="entry name" value="OmpA_C-like"/>
    <property type="match status" value="1"/>
</dbReference>
<evidence type="ECO:0000256" key="1">
    <source>
        <dbReference type="PROSITE-ProRule" id="PRU00473"/>
    </source>
</evidence>
<feature type="domain" description="OmpA-like" evidence="3">
    <location>
        <begin position="93"/>
        <end position="212"/>
    </location>
</feature>
<dbReference type="EMBL" id="JBHULD010000014">
    <property type="protein sequence ID" value="MFD2555037.1"/>
    <property type="molecule type" value="Genomic_DNA"/>
</dbReference>
<dbReference type="Pfam" id="PF00691">
    <property type="entry name" value="OmpA"/>
    <property type="match status" value="1"/>
</dbReference>
<evidence type="ECO:0000313" key="4">
    <source>
        <dbReference type="EMBL" id="MFD2555037.1"/>
    </source>
</evidence>
<dbReference type="Proteomes" id="UP001597440">
    <property type="component" value="Unassembled WGS sequence"/>
</dbReference>
<gene>
    <name evidence="4" type="ORF">ACFSQW_11590</name>
</gene>
<dbReference type="PROSITE" id="PS51123">
    <property type="entry name" value="OMPA_2"/>
    <property type="match status" value="1"/>
</dbReference>
<dbReference type="PANTHER" id="PTHR30329">
    <property type="entry name" value="STATOR ELEMENT OF FLAGELLAR MOTOR COMPLEX"/>
    <property type="match status" value="1"/>
</dbReference>
<evidence type="ECO:0000259" key="3">
    <source>
        <dbReference type="PROSITE" id="PS51123"/>
    </source>
</evidence>
<keyword evidence="2" id="KW-0812">Transmembrane</keyword>